<sequence length="137" mass="15562">MGLIDHIKHKRIFNRYTEEQLYEIVHNELGEGVRKDGLWAKAISDSKGDEKVALARYISLRVKSLEDELYLYNQYEERLDRDLKSTKSPAPPTTPTSLEPSTTGNENTDWHQDGLAWFVILFVIVAVVVGVGVFVGL</sequence>
<feature type="transmembrane region" description="Helical" evidence="2">
    <location>
        <begin position="115"/>
        <end position="135"/>
    </location>
</feature>
<dbReference type="Proteomes" id="UP000683559">
    <property type="component" value="Chromosome"/>
</dbReference>
<organism evidence="3 4">
    <name type="scientific">Geomonas subterranea</name>
    <dbReference type="NCBI Taxonomy" id="2847989"/>
    <lineage>
        <taxon>Bacteria</taxon>
        <taxon>Pseudomonadati</taxon>
        <taxon>Thermodesulfobacteriota</taxon>
        <taxon>Desulfuromonadia</taxon>
        <taxon>Geobacterales</taxon>
        <taxon>Geobacteraceae</taxon>
        <taxon>Geomonas</taxon>
    </lineage>
</organism>
<dbReference type="RefSeq" id="WP_217288217.1">
    <property type="nucleotide sequence ID" value="NZ_CP077683.1"/>
</dbReference>
<accession>A0ABX8LJH6</accession>
<protein>
    <submittedName>
        <fullName evidence="3">Uncharacterized protein</fullName>
    </submittedName>
</protein>
<keyword evidence="2" id="KW-0472">Membrane</keyword>
<reference evidence="3 4" key="1">
    <citation type="submission" date="2021-06" db="EMBL/GenBank/DDBJ databases">
        <title>Gemonas diversity in paddy soil.</title>
        <authorList>
            <person name="Liu G."/>
        </authorList>
    </citation>
    <scope>NUCLEOTIDE SEQUENCE [LARGE SCALE GENOMIC DNA]</scope>
    <source>
        <strain evidence="3 4">RG2</strain>
    </source>
</reference>
<dbReference type="EMBL" id="CP077683">
    <property type="protein sequence ID" value="QXE91639.1"/>
    <property type="molecule type" value="Genomic_DNA"/>
</dbReference>
<keyword evidence="2" id="KW-1133">Transmembrane helix</keyword>
<evidence type="ECO:0000256" key="2">
    <source>
        <dbReference type="SAM" id="Phobius"/>
    </source>
</evidence>
<keyword evidence="2" id="KW-0812">Transmembrane</keyword>
<evidence type="ECO:0000256" key="1">
    <source>
        <dbReference type="SAM" id="MobiDB-lite"/>
    </source>
</evidence>
<feature type="region of interest" description="Disordered" evidence="1">
    <location>
        <begin position="82"/>
        <end position="106"/>
    </location>
</feature>
<keyword evidence="4" id="KW-1185">Reference proteome</keyword>
<evidence type="ECO:0000313" key="3">
    <source>
        <dbReference type="EMBL" id="QXE91639.1"/>
    </source>
</evidence>
<name>A0ABX8LJH6_9BACT</name>
<gene>
    <name evidence="3" type="ORF">KP001_03590</name>
</gene>
<proteinExistence type="predicted"/>
<evidence type="ECO:0000313" key="4">
    <source>
        <dbReference type="Proteomes" id="UP000683559"/>
    </source>
</evidence>